<dbReference type="InterPro" id="IPR035995">
    <property type="entry name" value="Bowman-Birk_prot_inh"/>
</dbReference>
<reference evidence="9" key="3">
    <citation type="submission" date="2019-07" db="EMBL/GenBank/DDBJ databases">
        <authorList>
            <person name="Seetharam A."/>
            <person name="Woodhouse M."/>
            <person name="Cannon E."/>
        </authorList>
    </citation>
    <scope>NUCLEOTIDE SEQUENCE [LARGE SCALE GENOMIC DNA]</scope>
    <source>
        <strain evidence="9">cv. B73</strain>
    </source>
</reference>
<evidence type="ECO:0000259" key="7">
    <source>
        <dbReference type="SMART" id="SM00269"/>
    </source>
</evidence>
<dbReference type="Proteomes" id="UP000007305">
    <property type="component" value="Chromosome 5"/>
</dbReference>
<dbReference type="PANTHER" id="PTHR33479">
    <property type="entry name" value="BOWMAN-BIRK TYPE BRAN TRYPSIN INHIBITOR"/>
    <property type="match status" value="1"/>
</dbReference>
<reference evidence="10" key="2">
    <citation type="journal article" date="2009" name="Science">
        <title>The B73 maize genome: complexity, diversity, and dynamics.</title>
        <authorList>
            <person name="Schnable P.S."/>
            <person name="Ware D."/>
            <person name="Fulton R.S."/>
            <person name="Stein J.C."/>
            <person name="Wei F."/>
            <person name="Pasternak S."/>
            <person name="Liang C."/>
            <person name="Zhang J."/>
            <person name="Fulton L."/>
            <person name="Graves T.A."/>
            <person name="Minx P."/>
            <person name="Reily A.D."/>
            <person name="Courtney L."/>
            <person name="Kruchowski S.S."/>
            <person name="Tomlinson C."/>
            <person name="Strong C."/>
            <person name="Delehaunty K."/>
            <person name="Fronick C."/>
            <person name="Courtney B."/>
            <person name="Rock S.M."/>
            <person name="Belter E."/>
            <person name="Du F."/>
            <person name="Kim K."/>
            <person name="Abbott R.M."/>
            <person name="Cotton M."/>
            <person name="Levy A."/>
            <person name="Marchetto P."/>
            <person name="Ochoa K."/>
            <person name="Jackson S.M."/>
            <person name="Gillam B."/>
            <person name="Chen W."/>
            <person name="Yan L."/>
            <person name="Higginbotham J."/>
            <person name="Cardenas M."/>
            <person name="Waligorski J."/>
            <person name="Applebaum E."/>
            <person name="Phelps L."/>
            <person name="Falcone J."/>
            <person name="Kanchi K."/>
            <person name="Thane T."/>
            <person name="Scimone A."/>
            <person name="Thane N."/>
            <person name="Henke J."/>
            <person name="Wang T."/>
            <person name="Ruppert J."/>
            <person name="Shah N."/>
            <person name="Rotter K."/>
            <person name="Hodges J."/>
            <person name="Ingenthron E."/>
            <person name="Cordes M."/>
            <person name="Kohlberg S."/>
            <person name="Sgro J."/>
            <person name="Delgado B."/>
            <person name="Mead K."/>
            <person name="Chinwalla A."/>
            <person name="Leonard S."/>
            <person name="Crouse K."/>
            <person name="Collura K."/>
            <person name="Kudrna D."/>
            <person name="Currie J."/>
            <person name="He R."/>
            <person name="Angelova A."/>
            <person name="Rajasekar S."/>
            <person name="Mueller T."/>
            <person name="Lomeli R."/>
            <person name="Scara G."/>
            <person name="Ko A."/>
            <person name="Delaney K."/>
            <person name="Wissotski M."/>
            <person name="Lopez G."/>
            <person name="Campos D."/>
            <person name="Braidotti M."/>
            <person name="Ashley E."/>
            <person name="Golser W."/>
            <person name="Kim H."/>
            <person name="Lee S."/>
            <person name="Lin J."/>
            <person name="Dujmic Z."/>
            <person name="Kim W."/>
            <person name="Talag J."/>
            <person name="Zuccolo A."/>
            <person name="Fan C."/>
            <person name="Sebastian A."/>
            <person name="Kramer M."/>
            <person name="Spiegel L."/>
            <person name="Nascimento L."/>
            <person name="Zutavern T."/>
            <person name="Miller B."/>
            <person name="Ambroise C."/>
            <person name="Muller S."/>
            <person name="Spooner W."/>
            <person name="Narechania A."/>
            <person name="Ren L."/>
            <person name="Wei S."/>
            <person name="Kumari S."/>
            <person name="Faga B."/>
            <person name="Levy M.J."/>
            <person name="McMahan L."/>
            <person name="Van Buren P."/>
            <person name="Vaughn M.W."/>
            <person name="Ying K."/>
            <person name="Yeh C.-T."/>
            <person name="Emrich S.J."/>
            <person name="Jia Y."/>
            <person name="Kalyanaraman A."/>
            <person name="Hsia A.-P."/>
            <person name="Barbazuk W.B."/>
            <person name="Baucom R.S."/>
            <person name="Brutnell T.P."/>
            <person name="Carpita N.C."/>
            <person name="Chaparro C."/>
            <person name="Chia J.-M."/>
            <person name="Deragon J.-M."/>
            <person name="Estill J.C."/>
            <person name="Fu Y."/>
            <person name="Jeddeloh J.A."/>
            <person name="Han Y."/>
            <person name="Lee H."/>
            <person name="Li P."/>
            <person name="Lisch D.R."/>
            <person name="Liu S."/>
            <person name="Liu Z."/>
            <person name="Nagel D.H."/>
            <person name="McCann M.C."/>
            <person name="SanMiguel P."/>
            <person name="Myers A.M."/>
            <person name="Nettleton D."/>
            <person name="Nguyen J."/>
            <person name="Penning B.W."/>
            <person name="Ponnala L."/>
            <person name="Schneider K.L."/>
            <person name="Schwartz D.C."/>
            <person name="Sharma A."/>
            <person name="Soderlund C."/>
            <person name="Springer N.M."/>
            <person name="Sun Q."/>
            <person name="Wang H."/>
            <person name="Waterman M."/>
            <person name="Westerman R."/>
            <person name="Wolfgruber T.K."/>
            <person name="Yang L."/>
            <person name="Yu Y."/>
            <person name="Zhang L."/>
            <person name="Zhou S."/>
            <person name="Zhu Q."/>
            <person name="Bennetzen J.L."/>
            <person name="Dawe R.K."/>
            <person name="Jiang J."/>
            <person name="Jiang N."/>
            <person name="Presting G.G."/>
            <person name="Wessler S.R."/>
            <person name="Aluru S."/>
            <person name="Martienssen R.A."/>
            <person name="Clifton S.W."/>
            <person name="McCombie W.R."/>
            <person name="Wing R.A."/>
            <person name="Wilson R.K."/>
        </authorList>
    </citation>
    <scope>NUCLEOTIDE SEQUENCE [LARGE SCALE GENOMIC DNA]</scope>
    <source>
        <strain evidence="10">cv. B73</strain>
    </source>
</reference>
<evidence type="ECO:0000256" key="4">
    <source>
        <dbReference type="ARBA" id="ARBA00023157"/>
    </source>
</evidence>
<dbReference type="Gene3D" id="2.10.69.10">
    <property type="entry name" value="Cysteine Protease (Bromelain) Inhibitor, subunit H"/>
    <property type="match status" value="1"/>
</dbReference>
<dbReference type="MEROPS" id="I12.001"/>
<evidence type="ECO:0000313" key="8">
    <source>
        <dbReference type="EMBL" id="ACR37912.1"/>
    </source>
</evidence>
<dbReference type="SUPFAM" id="SSF57247">
    <property type="entry name" value="Bowman-Birk inhibitor, BBI"/>
    <property type="match status" value="1"/>
</dbReference>
<feature type="domain" description="Bowman-Birk serine protease inhibitors family" evidence="7">
    <location>
        <begin position="134"/>
        <end position="192"/>
    </location>
</feature>
<feature type="chain" id="PRO_5042451185" description="Bowman-Birk serine protease inhibitors family domain-containing protein" evidence="6">
    <location>
        <begin position="20"/>
        <end position="201"/>
    </location>
</feature>
<dbReference type="ExpressionAtlas" id="C4J9R2">
    <property type="expression patterns" value="baseline and differential"/>
</dbReference>
<keyword evidence="3 5" id="KW-0722">Serine protease inhibitor</keyword>
<evidence type="ECO:0000256" key="1">
    <source>
        <dbReference type="ARBA" id="ARBA00008506"/>
    </source>
</evidence>
<keyword evidence="6" id="KW-0732">Signal</keyword>
<dbReference type="Gramene" id="Zm00001eb211530_T001">
    <property type="protein sequence ID" value="Zm00001eb211530_P001"/>
    <property type="gene ID" value="Zm00001eb211530"/>
</dbReference>
<dbReference type="PANTHER" id="PTHR33479:SF6">
    <property type="entry name" value="BOWMAN-BIRK SERINE PROTEASE INHIBITOR FAMILY PROTEIN, EXPRESSED"/>
    <property type="match status" value="1"/>
</dbReference>
<dbReference type="HOGENOM" id="CLU_117848_0_0_1"/>
<dbReference type="CDD" id="cd00023">
    <property type="entry name" value="BBI"/>
    <property type="match status" value="1"/>
</dbReference>
<evidence type="ECO:0000256" key="2">
    <source>
        <dbReference type="ARBA" id="ARBA00022690"/>
    </source>
</evidence>
<dbReference type="GO" id="GO:0005576">
    <property type="term" value="C:extracellular region"/>
    <property type="evidence" value="ECO:0007669"/>
    <property type="project" value="InterPro"/>
</dbReference>
<keyword evidence="10" id="KW-1185">Reference proteome</keyword>
<name>C4J9R2_MAIZE</name>
<dbReference type="GO" id="GO:0004867">
    <property type="term" value="F:serine-type endopeptidase inhibitor activity"/>
    <property type="evidence" value="ECO:0007669"/>
    <property type="project" value="UniProtKB-KW"/>
</dbReference>
<keyword evidence="2 5" id="KW-0646">Protease inhibitor</keyword>
<dbReference type="AlphaFoldDB" id="C4J9R2"/>
<evidence type="ECO:0000256" key="3">
    <source>
        <dbReference type="ARBA" id="ARBA00022900"/>
    </source>
</evidence>
<dbReference type="FunCoup" id="C4J9R2">
    <property type="interactions" value="352"/>
</dbReference>
<dbReference type="InterPro" id="IPR000877">
    <property type="entry name" value="Prot_inh_BBI"/>
</dbReference>
<dbReference type="SMART" id="SM00269">
    <property type="entry name" value="BowB"/>
    <property type="match status" value="1"/>
</dbReference>
<evidence type="ECO:0000313" key="9">
    <source>
        <dbReference type="EnsemblPlants" id="Zm00001eb211530_P001"/>
    </source>
</evidence>
<evidence type="ECO:0000256" key="5">
    <source>
        <dbReference type="RuleBase" id="RU003856"/>
    </source>
</evidence>
<reference evidence="8" key="1">
    <citation type="journal article" date="2009" name="PLoS Genet.">
        <title>Sequencing, mapping, and analysis of 27,455 maize full-length cDNAs.</title>
        <authorList>
            <person name="Soderlund C."/>
            <person name="Descour A."/>
            <person name="Kudrna D."/>
            <person name="Bomhoff M."/>
            <person name="Boyd L."/>
            <person name="Currie J."/>
            <person name="Angelova A."/>
            <person name="Collura K."/>
            <person name="Wissotski M."/>
            <person name="Ashley E."/>
            <person name="Morrow D."/>
            <person name="Fernandes J."/>
            <person name="Walbot V."/>
            <person name="Yu Y."/>
        </authorList>
    </citation>
    <scope>NUCLEOTIDE SEQUENCE</scope>
    <source>
        <strain evidence="8">B73</strain>
    </source>
</reference>
<dbReference type="EMBL" id="BT087559">
    <property type="protein sequence ID" value="ACR37912.1"/>
    <property type="molecule type" value="mRNA"/>
</dbReference>
<comment type="similarity">
    <text evidence="1 5">Belongs to the Bowman-Birk serine protease inhibitor family.</text>
</comment>
<organism evidence="8">
    <name type="scientific">Zea mays</name>
    <name type="common">Maize</name>
    <dbReference type="NCBI Taxonomy" id="4577"/>
    <lineage>
        <taxon>Eukaryota</taxon>
        <taxon>Viridiplantae</taxon>
        <taxon>Streptophyta</taxon>
        <taxon>Embryophyta</taxon>
        <taxon>Tracheophyta</taxon>
        <taxon>Spermatophyta</taxon>
        <taxon>Magnoliopsida</taxon>
        <taxon>Liliopsida</taxon>
        <taxon>Poales</taxon>
        <taxon>Poaceae</taxon>
        <taxon>PACMAD clade</taxon>
        <taxon>Panicoideae</taxon>
        <taxon>Andropogonodae</taxon>
        <taxon>Andropogoneae</taxon>
        <taxon>Tripsacinae</taxon>
        <taxon>Zea</taxon>
    </lineage>
</organism>
<reference evidence="9" key="4">
    <citation type="submission" date="2021-05" db="UniProtKB">
        <authorList>
            <consortium name="EnsemblPlants"/>
        </authorList>
    </citation>
    <scope>IDENTIFICATION</scope>
    <source>
        <strain evidence="9">cv. B73</strain>
    </source>
</reference>
<keyword evidence="4" id="KW-1015">Disulfide bond</keyword>
<proteinExistence type="evidence at transcript level"/>
<dbReference type="Pfam" id="PF00228">
    <property type="entry name" value="Bowman-Birk_leg"/>
    <property type="match status" value="1"/>
</dbReference>
<feature type="signal peptide" evidence="6">
    <location>
        <begin position="1"/>
        <end position="19"/>
    </location>
</feature>
<accession>C4J9R2</accession>
<dbReference type="EnsemblPlants" id="Zm00001eb211530_T001">
    <property type="protein sequence ID" value="Zm00001eb211530_P001"/>
    <property type="gene ID" value="Zm00001eb211530"/>
</dbReference>
<evidence type="ECO:0000256" key="6">
    <source>
        <dbReference type="SAM" id="SignalP"/>
    </source>
</evidence>
<evidence type="ECO:0000313" key="10">
    <source>
        <dbReference type="Proteomes" id="UP000007305"/>
    </source>
</evidence>
<protein>
    <recommendedName>
        <fullName evidence="7">Bowman-Birk serine protease inhibitors family domain-containing protein</fullName>
    </recommendedName>
</protein>
<sequence length="201" mass="21527">MRTQALFFLALALIGAVLAQSSNRHHHHYHHAHVQGKGRCPSAPTPTQLLPKSRNLGVFFADPQSIQDLFSVFSALVLVGKFKICSFLPCYQHAWVVQFGSWVPNRPLVSGQGAGGGGGELASRAKAAARAWPCCDSCGGCTRSEPPRCQCLDAAPRGCHPACRDCVKSSLSADPPVYQCMDRVPNFCQRRCTAAAAAAAH</sequence>